<dbReference type="RefSeq" id="WP_106512888.1">
    <property type="nucleotide sequence ID" value="NZ_PXYI01000003.1"/>
</dbReference>
<dbReference type="AlphaFoldDB" id="A0A2P7QS12"/>
<dbReference type="InterPro" id="IPR035901">
    <property type="entry name" value="GIY-YIG_endonuc_sf"/>
</dbReference>
<accession>A0A2P7QS12</accession>
<keyword evidence="2" id="KW-1185">Reference proteome</keyword>
<evidence type="ECO:0000313" key="1">
    <source>
        <dbReference type="EMBL" id="PSJ40737.1"/>
    </source>
</evidence>
<dbReference type="CDD" id="cd10451">
    <property type="entry name" value="GIY-YIG_LuxR_like"/>
    <property type="match status" value="1"/>
</dbReference>
<organism evidence="1 2">
    <name type="scientific">Allosphingosinicella deserti</name>
    <dbReference type="NCBI Taxonomy" id="2116704"/>
    <lineage>
        <taxon>Bacteria</taxon>
        <taxon>Pseudomonadati</taxon>
        <taxon>Pseudomonadota</taxon>
        <taxon>Alphaproteobacteria</taxon>
        <taxon>Sphingomonadales</taxon>
        <taxon>Sphingomonadaceae</taxon>
        <taxon>Allosphingosinicella</taxon>
    </lineage>
</organism>
<dbReference type="Proteomes" id="UP000241167">
    <property type="component" value="Unassembled WGS sequence"/>
</dbReference>
<evidence type="ECO:0000313" key="2">
    <source>
        <dbReference type="Proteomes" id="UP000241167"/>
    </source>
</evidence>
<name>A0A2P7QS12_9SPHN</name>
<proteinExistence type="predicted"/>
<comment type="caution">
    <text evidence="1">The sequence shown here is derived from an EMBL/GenBank/DDBJ whole genome shotgun (WGS) entry which is preliminary data.</text>
</comment>
<dbReference type="SUPFAM" id="SSF82771">
    <property type="entry name" value="GIY-YIG endonuclease"/>
    <property type="match status" value="1"/>
</dbReference>
<dbReference type="OrthoDB" id="7270972at2"/>
<sequence length="111" mass="12578">MKPDEKKAVMAAYKERKPIAGLYALCCTPTGQRWVGRAPDVATIENRIRFALRLGTTPHRDLQAAIRAHGEDAFTFEIVERLDEKDMELGRDRILKSRQAHWCETLGAKGI</sequence>
<dbReference type="Gene3D" id="3.40.1440.10">
    <property type="entry name" value="GIY-YIG endonuclease"/>
    <property type="match status" value="1"/>
</dbReference>
<dbReference type="EMBL" id="PXYI01000003">
    <property type="protein sequence ID" value="PSJ40737.1"/>
    <property type="molecule type" value="Genomic_DNA"/>
</dbReference>
<evidence type="ECO:0008006" key="3">
    <source>
        <dbReference type="Google" id="ProtNLM"/>
    </source>
</evidence>
<protein>
    <recommendedName>
        <fullName evidence="3">GIY-YIG nuclease family protein</fullName>
    </recommendedName>
</protein>
<gene>
    <name evidence="1" type="ORF">C7I55_10575</name>
</gene>
<reference evidence="1 2" key="1">
    <citation type="submission" date="2018-03" db="EMBL/GenBank/DDBJ databases">
        <title>The draft genome of Sphingosinicella sp. GL-C-18.</title>
        <authorList>
            <person name="Liu L."/>
            <person name="Li L."/>
            <person name="Liang L."/>
            <person name="Zhang X."/>
            <person name="Wang T."/>
        </authorList>
    </citation>
    <scope>NUCLEOTIDE SEQUENCE [LARGE SCALE GENOMIC DNA]</scope>
    <source>
        <strain evidence="1 2">GL-C-18</strain>
    </source>
</reference>